<evidence type="ECO:0000313" key="3">
    <source>
        <dbReference type="EMBL" id="OGN09379.1"/>
    </source>
</evidence>
<dbReference type="AlphaFoldDB" id="A0A1F8FAV0"/>
<accession>A0A1F8FAV0</accession>
<dbReference type="Proteomes" id="UP000178908">
    <property type="component" value="Unassembled WGS sequence"/>
</dbReference>
<proteinExistence type="predicted"/>
<sequence length="65" mass="7833">MYLPAFGEVDENLLINLTTIIIFLGIYIWHMRHDHSHRNEQAKREEELLKEVKEIKEEIKKITKS</sequence>
<dbReference type="EMBL" id="MGJO01000023">
    <property type="protein sequence ID" value="OGN09379.1"/>
    <property type="molecule type" value="Genomic_DNA"/>
</dbReference>
<reference evidence="3 4" key="1">
    <citation type="journal article" date="2016" name="Nat. Commun.">
        <title>Thousands of microbial genomes shed light on interconnected biogeochemical processes in an aquifer system.</title>
        <authorList>
            <person name="Anantharaman K."/>
            <person name="Brown C.T."/>
            <person name="Hug L.A."/>
            <person name="Sharon I."/>
            <person name="Castelle C.J."/>
            <person name="Probst A.J."/>
            <person name="Thomas B.C."/>
            <person name="Singh A."/>
            <person name="Wilkins M.J."/>
            <person name="Karaoz U."/>
            <person name="Brodie E.L."/>
            <person name="Williams K.H."/>
            <person name="Hubbard S.S."/>
            <person name="Banfield J.F."/>
        </authorList>
    </citation>
    <scope>NUCLEOTIDE SEQUENCE [LARGE SCALE GENOMIC DNA]</scope>
</reference>
<keyword evidence="2" id="KW-0472">Membrane</keyword>
<keyword evidence="2" id="KW-0812">Transmembrane</keyword>
<keyword evidence="2" id="KW-1133">Transmembrane helix</keyword>
<protein>
    <submittedName>
        <fullName evidence="3">Uncharacterized protein</fullName>
    </submittedName>
</protein>
<feature type="coiled-coil region" evidence="1">
    <location>
        <begin position="38"/>
        <end position="65"/>
    </location>
</feature>
<keyword evidence="1" id="KW-0175">Coiled coil</keyword>
<organism evidence="3 4">
    <name type="scientific">Candidatus Yanofskybacteria bacterium RIFCSPHIGHO2_02_FULL_39_10</name>
    <dbReference type="NCBI Taxonomy" id="1802674"/>
    <lineage>
        <taxon>Bacteria</taxon>
        <taxon>Candidatus Yanofskyibacteriota</taxon>
    </lineage>
</organism>
<name>A0A1F8FAV0_9BACT</name>
<comment type="caution">
    <text evidence="3">The sequence shown here is derived from an EMBL/GenBank/DDBJ whole genome shotgun (WGS) entry which is preliminary data.</text>
</comment>
<evidence type="ECO:0000313" key="4">
    <source>
        <dbReference type="Proteomes" id="UP000178908"/>
    </source>
</evidence>
<gene>
    <name evidence="3" type="ORF">A3C61_00755</name>
</gene>
<evidence type="ECO:0000256" key="1">
    <source>
        <dbReference type="SAM" id="Coils"/>
    </source>
</evidence>
<feature type="transmembrane region" description="Helical" evidence="2">
    <location>
        <begin position="12"/>
        <end position="29"/>
    </location>
</feature>
<evidence type="ECO:0000256" key="2">
    <source>
        <dbReference type="SAM" id="Phobius"/>
    </source>
</evidence>